<organism evidence="1 2">
    <name type="scientific">Neocallimastix californiae</name>
    <dbReference type="NCBI Taxonomy" id="1754190"/>
    <lineage>
        <taxon>Eukaryota</taxon>
        <taxon>Fungi</taxon>
        <taxon>Fungi incertae sedis</taxon>
        <taxon>Chytridiomycota</taxon>
        <taxon>Chytridiomycota incertae sedis</taxon>
        <taxon>Neocallimastigomycetes</taxon>
        <taxon>Neocallimastigales</taxon>
        <taxon>Neocallimastigaceae</taxon>
        <taxon>Neocallimastix</taxon>
    </lineage>
</organism>
<sequence length="93" mass="10326">MVSTEEIEIKEAIASADRALAKLERANKALRSAKNWGTYDTFFGGGFISSMQKHDKIKESKGYIEGAKKAIQELSVQVKDVPTIKIDGFLEFT</sequence>
<protein>
    <submittedName>
        <fullName evidence="1">Uncharacterized protein</fullName>
    </submittedName>
</protein>
<evidence type="ECO:0000313" key="1">
    <source>
        <dbReference type="EMBL" id="ORY20586.1"/>
    </source>
</evidence>
<accession>A0A1Y2ADK2</accession>
<proteinExistence type="predicted"/>
<reference evidence="1 2" key="1">
    <citation type="submission" date="2016-08" db="EMBL/GenBank/DDBJ databases">
        <title>A Parts List for Fungal Cellulosomes Revealed by Comparative Genomics.</title>
        <authorList>
            <consortium name="DOE Joint Genome Institute"/>
            <person name="Haitjema C.H."/>
            <person name="Gilmore S.P."/>
            <person name="Henske J.K."/>
            <person name="Solomon K.V."/>
            <person name="De Groot R."/>
            <person name="Kuo A."/>
            <person name="Mondo S.J."/>
            <person name="Salamov A.A."/>
            <person name="Labutti K."/>
            <person name="Zhao Z."/>
            <person name="Chiniquy J."/>
            <person name="Barry K."/>
            <person name="Brewer H.M."/>
            <person name="Purvine S.O."/>
            <person name="Wright A.T."/>
            <person name="Boxma B."/>
            <person name="Van Alen T."/>
            <person name="Hackstein J.H."/>
            <person name="Baker S.E."/>
            <person name="Grigoriev I.V."/>
            <person name="O'Malley M.A."/>
        </authorList>
    </citation>
    <scope>NUCLEOTIDE SEQUENCE [LARGE SCALE GENOMIC DNA]</scope>
    <source>
        <strain evidence="1 2">G1</strain>
    </source>
</reference>
<keyword evidence="2" id="KW-1185">Reference proteome</keyword>
<dbReference type="AlphaFoldDB" id="A0A1Y2ADK2"/>
<feature type="non-terminal residue" evidence="1">
    <location>
        <position position="93"/>
    </location>
</feature>
<name>A0A1Y2ADK2_9FUNG</name>
<gene>
    <name evidence="1" type="ORF">LY90DRAFT_707789</name>
</gene>
<dbReference type="EMBL" id="MCOG01000285">
    <property type="protein sequence ID" value="ORY20586.1"/>
    <property type="molecule type" value="Genomic_DNA"/>
</dbReference>
<comment type="caution">
    <text evidence="1">The sequence shown here is derived from an EMBL/GenBank/DDBJ whole genome shotgun (WGS) entry which is preliminary data.</text>
</comment>
<dbReference type="Proteomes" id="UP000193920">
    <property type="component" value="Unassembled WGS sequence"/>
</dbReference>
<evidence type="ECO:0000313" key="2">
    <source>
        <dbReference type="Proteomes" id="UP000193920"/>
    </source>
</evidence>